<dbReference type="SUPFAM" id="SSF53300">
    <property type="entry name" value="vWA-like"/>
    <property type="match status" value="1"/>
</dbReference>
<dbReference type="InterPro" id="IPR019383">
    <property type="entry name" value="Golgin_A_7/ERF4"/>
</dbReference>
<protein>
    <recommendedName>
        <fullName evidence="3">26S proteasome non-ATPase regulatory subunit 4</fullName>
    </recommendedName>
    <alternativeName>
        <fullName evidence="7">26S proteasome regulatory subunit RPN10</fullName>
    </alternativeName>
</protein>
<name>A0A4Y7NIW6_9CRUS</name>
<keyword evidence="4" id="KW-0677">Repeat</keyword>
<sequence length="688" mass="75579">MLFTNNLLLTCALFGLSLFYAWNLSAASDLVPSMIYYHLALALEKTSKFLKEPSNPSEQEKLESDCISLDEADTRLNPSPAVVRIPQDSTQREWQKGWLYYESIRRLVLESNSRFGSMLLLNHGAMFFVTSSNVFSILRWYRGMSWLLLLVNGMNAAATILRFTTTILLCSRLHTATENVQSKKQSTPVDDFAARGAPAPPSLKVFIQRDYSEGTQVRFQTKFPTELEGKIEREKFEYTLNTMNEVYAEAEKMSCSSCCEGCFACLTGYLLYCCTDTHYEKCLKKVAKFIVEQNERIYAAKMVLESTMICVDNSEYMRNGDFIPSRLQAQQDAVNMVCHSKTRSNAENNVGLLTLANTKVLATLTTDAGRILSKLHQVQPEGDINLLTGIKIAHLALKHRQGKNHRTRIIVFIGSPMNFDEKELSKLARKLKKEKVNVDIISFGEENGGTDTLANFINTLNGKDGTGSHLVTIPPGPHLADALISSPVIQGEDGSGAVGLGGMGFDFDPNEDPELALALRVSMEEQRQRQEDEARRSGNAAAGEAAPAGAAAPTSNEDAMLERALAMSMDQPAGVSVASTVTAAAPAFPDFSAMTEEEQIAYAMQMSMQEAQAPVKSEPESMEVESAAPASANDDYDEVMNDPAFLQSVLETLPGVDPSSDAVQSAVDALRNQDKDKKPGQGKKPDQK</sequence>
<keyword evidence="6 9" id="KW-0472">Membrane</keyword>
<feature type="region of interest" description="Disordered" evidence="8">
    <location>
        <begin position="523"/>
        <end position="556"/>
    </location>
</feature>
<keyword evidence="9" id="KW-0812">Transmembrane</keyword>
<accession>A0A4Y7NIW6</accession>
<evidence type="ECO:0000256" key="2">
    <source>
        <dbReference type="ARBA" id="ARBA00005574"/>
    </source>
</evidence>
<comment type="subcellular location">
    <subcellularLocation>
        <location evidence="1">Membrane</location>
    </subcellularLocation>
</comment>
<organism evidence="11">
    <name type="scientific">Moina brachiata</name>
    <dbReference type="NCBI Taxonomy" id="675436"/>
    <lineage>
        <taxon>Eukaryota</taxon>
        <taxon>Metazoa</taxon>
        <taxon>Ecdysozoa</taxon>
        <taxon>Arthropoda</taxon>
        <taxon>Crustacea</taxon>
        <taxon>Branchiopoda</taxon>
        <taxon>Diplostraca</taxon>
        <taxon>Cladocera</taxon>
        <taxon>Anomopoda</taxon>
        <taxon>Moinidae</taxon>
        <taxon>Moina</taxon>
    </lineage>
</organism>
<dbReference type="Pfam" id="PF02809">
    <property type="entry name" value="UIM"/>
    <property type="match status" value="3"/>
</dbReference>
<dbReference type="InterPro" id="IPR036465">
    <property type="entry name" value="vWFA_dom_sf"/>
</dbReference>
<dbReference type="SMART" id="SM00726">
    <property type="entry name" value="UIM"/>
    <property type="match status" value="3"/>
</dbReference>
<evidence type="ECO:0000256" key="3">
    <source>
        <dbReference type="ARBA" id="ARBA00014934"/>
    </source>
</evidence>
<dbReference type="FunFam" id="3.40.50.410:FF:000005">
    <property type="entry name" value="26S proteasome non-ATPase regulatory subunit 4"/>
    <property type="match status" value="1"/>
</dbReference>
<dbReference type="EMBL" id="LR023473">
    <property type="protein sequence ID" value="SVE93092.1"/>
    <property type="molecule type" value="mRNA"/>
</dbReference>
<dbReference type="Gene3D" id="3.40.50.410">
    <property type="entry name" value="von Willebrand factor, type A domain"/>
    <property type="match status" value="1"/>
</dbReference>
<dbReference type="InterPro" id="IPR002035">
    <property type="entry name" value="VWF_A"/>
</dbReference>
<comment type="similarity">
    <text evidence="2">Belongs to the proteasome subunit S5A family.</text>
</comment>
<feature type="compositionally biased region" description="Basic and acidic residues" evidence="8">
    <location>
        <begin position="523"/>
        <end position="536"/>
    </location>
</feature>
<dbReference type="Gene3D" id="6.10.300.40">
    <property type="match status" value="1"/>
</dbReference>
<reference evidence="11" key="1">
    <citation type="submission" date="2018-08" db="EMBL/GenBank/DDBJ databases">
        <authorList>
            <person name="Cornetti L."/>
        </authorList>
    </citation>
    <scope>NUCLEOTIDE SEQUENCE</scope>
    <source>
        <strain evidence="11">DE-FRO-2-1</strain>
    </source>
</reference>
<feature type="domain" description="VWFA" evidence="10">
    <location>
        <begin position="306"/>
        <end position="488"/>
    </location>
</feature>
<dbReference type="PANTHER" id="PTHR10223">
    <property type="entry name" value="26S PROTEASOME NON-ATPASE REGULATORY SUBUNIT 4"/>
    <property type="match status" value="1"/>
</dbReference>
<feature type="compositionally biased region" description="Low complexity" evidence="8">
    <location>
        <begin position="540"/>
        <end position="553"/>
    </location>
</feature>
<dbReference type="Pfam" id="PF13519">
    <property type="entry name" value="VWA_2"/>
    <property type="match status" value="1"/>
</dbReference>
<dbReference type="GO" id="GO:0016020">
    <property type="term" value="C:membrane"/>
    <property type="evidence" value="ECO:0007669"/>
    <property type="project" value="UniProtKB-SubCell"/>
</dbReference>
<dbReference type="InterPro" id="IPR027040">
    <property type="entry name" value="PSMD4"/>
</dbReference>
<keyword evidence="5" id="KW-0647">Proteasome</keyword>
<feature type="transmembrane region" description="Helical" evidence="9">
    <location>
        <begin position="147"/>
        <end position="169"/>
    </location>
</feature>
<dbReference type="PROSITE" id="PS50234">
    <property type="entry name" value="VWFA"/>
    <property type="match status" value="1"/>
</dbReference>
<dbReference type="SMART" id="SM00327">
    <property type="entry name" value="VWA"/>
    <property type="match status" value="1"/>
</dbReference>
<dbReference type="GO" id="GO:0043161">
    <property type="term" value="P:proteasome-mediated ubiquitin-dependent protein catabolic process"/>
    <property type="evidence" value="ECO:0007669"/>
    <property type="project" value="TreeGrafter"/>
</dbReference>
<keyword evidence="9" id="KW-1133">Transmembrane helix</keyword>
<gene>
    <name evidence="11" type="primary">EOG090X08NC</name>
</gene>
<proteinExistence type="evidence at transcript level"/>
<evidence type="ECO:0000256" key="7">
    <source>
        <dbReference type="ARBA" id="ARBA00044341"/>
    </source>
</evidence>
<dbReference type="PANTHER" id="PTHR10223:SF0">
    <property type="entry name" value="26S PROTEASOME NON-ATPASE REGULATORY SUBUNIT 4"/>
    <property type="match status" value="1"/>
</dbReference>
<feature type="compositionally biased region" description="Basic and acidic residues" evidence="8">
    <location>
        <begin position="671"/>
        <end position="688"/>
    </location>
</feature>
<dbReference type="GO" id="GO:0031593">
    <property type="term" value="F:polyubiquitin modification-dependent protein binding"/>
    <property type="evidence" value="ECO:0007669"/>
    <property type="project" value="TreeGrafter"/>
</dbReference>
<dbReference type="CDD" id="cd01452">
    <property type="entry name" value="VWA_26S_proteasome_subunit"/>
    <property type="match status" value="1"/>
</dbReference>
<dbReference type="InterPro" id="IPR003903">
    <property type="entry name" value="UIM_dom"/>
</dbReference>
<feature type="transmembrane region" description="Helical" evidence="9">
    <location>
        <begin position="115"/>
        <end position="135"/>
    </location>
</feature>
<dbReference type="InterPro" id="IPR049590">
    <property type="entry name" value="PSMD4_RAZUL-like"/>
</dbReference>
<evidence type="ECO:0000313" key="11">
    <source>
        <dbReference type="EMBL" id="SVE93092.1"/>
    </source>
</evidence>
<dbReference type="GO" id="GO:0005829">
    <property type="term" value="C:cytosol"/>
    <property type="evidence" value="ECO:0007669"/>
    <property type="project" value="TreeGrafter"/>
</dbReference>
<dbReference type="Gene3D" id="1.10.287.3990">
    <property type="match status" value="1"/>
</dbReference>
<dbReference type="Pfam" id="PF10256">
    <property type="entry name" value="Erf4"/>
    <property type="match status" value="1"/>
</dbReference>
<dbReference type="PROSITE" id="PS50330">
    <property type="entry name" value="UIM"/>
    <property type="match status" value="3"/>
</dbReference>
<dbReference type="GO" id="GO:0008540">
    <property type="term" value="C:proteasome regulatory particle, base subcomplex"/>
    <property type="evidence" value="ECO:0007669"/>
    <property type="project" value="TreeGrafter"/>
</dbReference>
<evidence type="ECO:0000256" key="8">
    <source>
        <dbReference type="SAM" id="MobiDB-lite"/>
    </source>
</evidence>
<evidence type="ECO:0000256" key="4">
    <source>
        <dbReference type="ARBA" id="ARBA00022737"/>
    </source>
</evidence>
<feature type="region of interest" description="Disordered" evidence="8">
    <location>
        <begin position="611"/>
        <end position="688"/>
    </location>
</feature>
<evidence type="ECO:0000256" key="5">
    <source>
        <dbReference type="ARBA" id="ARBA00022942"/>
    </source>
</evidence>
<evidence type="ECO:0000256" key="9">
    <source>
        <dbReference type="SAM" id="Phobius"/>
    </source>
</evidence>
<evidence type="ECO:0000256" key="6">
    <source>
        <dbReference type="ARBA" id="ARBA00023136"/>
    </source>
</evidence>
<evidence type="ECO:0000256" key="1">
    <source>
        <dbReference type="ARBA" id="ARBA00004370"/>
    </source>
</evidence>
<evidence type="ECO:0000259" key="10">
    <source>
        <dbReference type="PROSITE" id="PS50234"/>
    </source>
</evidence>
<dbReference type="CDD" id="cd22297">
    <property type="entry name" value="PSMD4_RAZUL"/>
    <property type="match status" value="1"/>
</dbReference>
<dbReference type="GO" id="GO:0005634">
    <property type="term" value="C:nucleus"/>
    <property type="evidence" value="ECO:0007669"/>
    <property type="project" value="TreeGrafter"/>
</dbReference>
<dbReference type="AlphaFoldDB" id="A0A4Y7NIW6"/>